<dbReference type="CDD" id="cd03398">
    <property type="entry name" value="PAP2_haloperoxidase"/>
    <property type="match status" value="1"/>
</dbReference>
<dbReference type="Proteomes" id="UP000015346">
    <property type="component" value="Unassembled WGS sequence"/>
</dbReference>
<evidence type="ECO:0000313" key="3">
    <source>
        <dbReference type="Proteomes" id="UP000015346"/>
    </source>
</evidence>
<dbReference type="InterPro" id="IPR000326">
    <property type="entry name" value="PAP2/HPO"/>
</dbReference>
<keyword evidence="3" id="KW-1185">Reference proteome</keyword>
<protein>
    <submittedName>
        <fullName evidence="2">PAP2 superfamily</fullName>
    </submittedName>
</protein>
<dbReference type="RefSeq" id="WP_021096971.1">
    <property type="nucleotide sequence ID" value="NZ_KE557320.1"/>
</dbReference>
<dbReference type="Pfam" id="PF01569">
    <property type="entry name" value="PAP2"/>
    <property type="match status" value="1"/>
</dbReference>
<dbReference type="PATRIC" id="fig|1123069.3.peg.839"/>
<dbReference type="PANTHER" id="PTHR34599:SF1">
    <property type="entry name" value="PHOSPHATIDIC ACID PHOSPHATASE TYPE 2_HALOPEROXIDASE DOMAIN-CONTAINING PROTEIN"/>
    <property type="match status" value="1"/>
</dbReference>
<accession>S9R295</accession>
<organism evidence="2 3">
    <name type="scientific">Rubellimicrobium thermophilum DSM 16684</name>
    <dbReference type="NCBI Taxonomy" id="1123069"/>
    <lineage>
        <taxon>Bacteria</taxon>
        <taxon>Pseudomonadati</taxon>
        <taxon>Pseudomonadota</taxon>
        <taxon>Alphaproteobacteria</taxon>
        <taxon>Rhodobacterales</taxon>
        <taxon>Roseobacteraceae</taxon>
        <taxon>Rubellimicrobium</taxon>
    </lineage>
</organism>
<name>S9R295_9RHOB</name>
<dbReference type="EMBL" id="AOLV01000010">
    <property type="protein sequence ID" value="EPX86063.1"/>
    <property type="molecule type" value="Genomic_DNA"/>
</dbReference>
<gene>
    <name evidence="2" type="ORF">ruthe_00870</name>
</gene>
<dbReference type="InterPro" id="IPR052559">
    <property type="entry name" value="V-haloperoxidase"/>
</dbReference>
<feature type="domain" description="Phosphatidic acid phosphatase type 2/haloperoxidase" evidence="1">
    <location>
        <begin position="122"/>
        <end position="253"/>
    </location>
</feature>
<dbReference type="Gene3D" id="1.10.606.20">
    <property type="match status" value="1"/>
</dbReference>
<dbReference type="AlphaFoldDB" id="S9R295"/>
<dbReference type="SUPFAM" id="SSF48317">
    <property type="entry name" value="Acid phosphatase/Vanadium-dependent haloperoxidase"/>
    <property type="match status" value="1"/>
</dbReference>
<proteinExistence type="predicted"/>
<dbReference type="PANTHER" id="PTHR34599">
    <property type="entry name" value="PEROXIDASE-RELATED"/>
    <property type="match status" value="1"/>
</dbReference>
<evidence type="ECO:0000313" key="2">
    <source>
        <dbReference type="EMBL" id="EPX86063.1"/>
    </source>
</evidence>
<comment type="caution">
    <text evidence="2">The sequence shown here is derived from an EMBL/GenBank/DDBJ whole genome shotgun (WGS) entry which is preliminary data.</text>
</comment>
<dbReference type="InterPro" id="IPR036938">
    <property type="entry name" value="PAP2/HPO_sf"/>
</dbReference>
<dbReference type="HOGENOM" id="CLU_1085382_0_0_5"/>
<sequence>MTGAPPTKPGDWVPTSHIVQQQAPLLPAWGRNRPFAVPAADACDLPPPPAYSEEPGSAFRAQAEEVLTVSRTLTEEQRLIARFWSDDPMLSPTPPGHWIRIAEQVLEAAGADAVRRAEVLAVLSVAMADAFIACWDGKYRYNLLRPVTYIRAHLDPDWEPLLITPPFPEYPSGHSTLSGAAAEVLTAFFGENYPFSDRTHEDDGLPPRRFPSFRAAAEEAAMSRLYGGIHFRAANENGLAQGRCVGAHAARLRTRA</sequence>
<evidence type="ECO:0000259" key="1">
    <source>
        <dbReference type="Pfam" id="PF01569"/>
    </source>
</evidence>
<reference evidence="2 3" key="1">
    <citation type="journal article" date="2013" name="Stand. Genomic Sci.">
        <title>Genome sequence of the reddish-pigmented Rubellimicrobium thermophilum type strain (DSM 16684(T)), a member of the Roseobacter clade.</title>
        <authorList>
            <person name="Fiebig A."/>
            <person name="Riedel T."/>
            <person name="Gronow S."/>
            <person name="Petersen J."/>
            <person name="Klenk H.P."/>
            <person name="Goker M."/>
        </authorList>
    </citation>
    <scope>NUCLEOTIDE SEQUENCE [LARGE SCALE GENOMIC DNA]</scope>
    <source>
        <strain evidence="2 3">DSM 16684</strain>
    </source>
</reference>
<dbReference type="STRING" id="1123069.ruthe_00870"/>